<dbReference type="EMBL" id="CM015714">
    <property type="protein sequence ID" value="KAF3687527.1"/>
    <property type="molecule type" value="Genomic_DNA"/>
</dbReference>
<gene>
    <name evidence="1" type="ORF">EXN66_Car003199</name>
</gene>
<dbReference type="AlphaFoldDB" id="A0A6G1PBA7"/>
<proteinExistence type="predicted"/>
<organism evidence="1 2">
    <name type="scientific">Channa argus</name>
    <name type="common">Northern snakehead</name>
    <name type="synonym">Ophicephalus argus</name>
    <dbReference type="NCBI Taxonomy" id="215402"/>
    <lineage>
        <taxon>Eukaryota</taxon>
        <taxon>Metazoa</taxon>
        <taxon>Chordata</taxon>
        <taxon>Craniata</taxon>
        <taxon>Vertebrata</taxon>
        <taxon>Euteleostomi</taxon>
        <taxon>Actinopterygii</taxon>
        <taxon>Neopterygii</taxon>
        <taxon>Teleostei</taxon>
        <taxon>Neoteleostei</taxon>
        <taxon>Acanthomorphata</taxon>
        <taxon>Anabantaria</taxon>
        <taxon>Anabantiformes</taxon>
        <taxon>Channoidei</taxon>
        <taxon>Channidae</taxon>
        <taxon>Channa</taxon>
    </lineage>
</organism>
<reference evidence="1 2" key="1">
    <citation type="submission" date="2019-02" db="EMBL/GenBank/DDBJ databases">
        <title>Opniocepnalus argus genome.</title>
        <authorList>
            <person name="Zhou C."/>
            <person name="Xiao S."/>
        </authorList>
    </citation>
    <scope>NUCLEOTIDE SEQUENCE [LARGE SCALE GENOMIC DNA]</scope>
    <source>
        <strain evidence="1">OARG1902GOOAL</strain>
        <tissue evidence="1">Muscle</tissue>
    </source>
</reference>
<sequence>MFPPFLVHYPVPLPLPNLKHLFCFSPLHLFSISFLPLQHQGARLPGSHPTLARSGWWKEEESPPPLPVCMQIGLILIKRQLHILLKSLSEVGKEKAYLSGETEVV</sequence>
<keyword evidence="2" id="KW-1185">Reference proteome</keyword>
<evidence type="ECO:0000313" key="1">
    <source>
        <dbReference type="EMBL" id="KAF3687527.1"/>
    </source>
</evidence>
<name>A0A6G1PBA7_CHAAH</name>
<accession>A0A6G1PBA7</accession>
<protein>
    <submittedName>
        <fullName evidence="1">Uncharacterized protein</fullName>
    </submittedName>
</protein>
<reference evidence="2" key="2">
    <citation type="submission" date="2019-02" db="EMBL/GenBank/DDBJ databases">
        <title>Opniocepnalus argus Var Kimnra genome.</title>
        <authorList>
            <person name="Zhou C."/>
            <person name="Xiao S."/>
        </authorList>
    </citation>
    <scope>NUCLEOTIDE SEQUENCE [LARGE SCALE GENOMIC DNA]</scope>
</reference>
<evidence type="ECO:0000313" key="2">
    <source>
        <dbReference type="Proteomes" id="UP000503349"/>
    </source>
</evidence>
<dbReference type="Proteomes" id="UP000503349">
    <property type="component" value="Chromosome 3"/>
</dbReference>